<accession>A0A238FML8</accession>
<keyword evidence="2" id="KW-1185">Reference proteome</keyword>
<organism evidence="1 2">
    <name type="scientific">Microbotryum intermedium</name>
    <dbReference type="NCBI Taxonomy" id="269621"/>
    <lineage>
        <taxon>Eukaryota</taxon>
        <taxon>Fungi</taxon>
        <taxon>Dikarya</taxon>
        <taxon>Basidiomycota</taxon>
        <taxon>Pucciniomycotina</taxon>
        <taxon>Microbotryomycetes</taxon>
        <taxon>Microbotryales</taxon>
        <taxon>Microbotryaceae</taxon>
        <taxon>Microbotryum</taxon>
    </lineage>
</organism>
<evidence type="ECO:0000313" key="1">
    <source>
        <dbReference type="EMBL" id="SCV72326.1"/>
    </source>
</evidence>
<sequence length="56" mass="6146">MWACLKMGGRDSHTIPHALATCCRNGNCLVHAYLNEIEPSADGTERHDVHGDGRDL</sequence>
<proteinExistence type="predicted"/>
<name>A0A238FML8_9BASI</name>
<evidence type="ECO:0000313" key="2">
    <source>
        <dbReference type="Proteomes" id="UP000198372"/>
    </source>
</evidence>
<dbReference type="EMBL" id="FMSP01000009">
    <property type="protein sequence ID" value="SCV72326.1"/>
    <property type="molecule type" value="Genomic_DNA"/>
</dbReference>
<dbReference type="Proteomes" id="UP000198372">
    <property type="component" value="Unassembled WGS sequence"/>
</dbReference>
<gene>
    <name evidence="1" type="ORF">BQ2448_3863</name>
</gene>
<reference evidence="2" key="1">
    <citation type="submission" date="2016-09" db="EMBL/GenBank/DDBJ databases">
        <authorList>
            <person name="Jeantristanb JTB J.-T."/>
            <person name="Ricardo R."/>
        </authorList>
    </citation>
    <scope>NUCLEOTIDE SEQUENCE [LARGE SCALE GENOMIC DNA]</scope>
</reference>
<dbReference type="AlphaFoldDB" id="A0A238FML8"/>
<dbReference type="OrthoDB" id="2526429at2759"/>
<protein>
    <submittedName>
        <fullName evidence="1">BQ2448_3863 protein</fullName>
    </submittedName>
</protein>